<reference evidence="2 3" key="1">
    <citation type="submission" date="2017-08" db="EMBL/GenBank/DDBJ databases">
        <title>Infants hospitalized years apart are colonized by the same room-sourced microbial strains.</title>
        <authorList>
            <person name="Brooks B."/>
            <person name="Olm M.R."/>
            <person name="Firek B.A."/>
            <person name="Baker R."/>
            <person name="Thomas B.C."/>
            <person name="Morowitz M.J."/>
            <person name="Banfield J.F."/>
        </authorList>
    </citation>
    <scope>NUCLEOTIDE SEQUENCE [LARGE SCALE GENOMIC DNA]</scope>
    <source>
        <strain evidence="2">S2_003_000_R2_14</strain>
    </source>
</reference>
<proteinExistence type="predicted"/>
<dbReference type="Proteomes" id="UP000249061">
    <property type="component" value="Unassembled WGS sequence"/>
</dbReference>
<keyword evidence="1" id="KW-0732">Signal</keyword>
<accession>A0A2W5U7I1</accession>
<protein>
    <submittedName>
        <fullName evidence="2">Uncharacterized protein</fullName>
    </submittedName>
</protein>
<evidence type="ECO:0000256" key="1">
    <source>
        <dbReference type="SAM" id="SignalP"/>
    </source>
</evidence>
<evidence type="ECO:0000313" key="3">
    <source>
        <dbReference type="Proteomes" id="UP000249061"/>
    </source>
</evidence>
<dbReference type="EMBL" id="QFQP01000051">
    <property type="protein sequence ID" value="PZR04858.1"/>
    <property type="molecule type" value="Genomic_DNA"/>
</dbReference>
<dbReference type="AlphaFoldDB" id="A0A2W5U7I1"/>
<feature type="chain" id="PRO_5016174218" evidence="1">
    <location>
        <begin position="18"/>
        <end position="369"/>
    </location>
</feature>
<comment type="caution">
    <text evidence="2">The sequence shown here is derived from an EMBL/GenBank/DDBJ whole genome shotgun (WGS) entry which is preliminary data.</text>
</comment>
<feature type="signal peptide" evidence="1">
    <location>
        <begin position="1"/>
        <end position="17"/>
    </location>
</feature>
<gene>
    <name evidence="2" type="ORF">DI536_33470</name>
</gene>
<evidence type="ECO:0000313" key="2">
    <source>
        <dbReference type="EMBL" id="PZR04858.1"/>
    </source>
</evidence>
<name>A0A2W5U7I1_9BACT</name>
<organism evidence="2 3">
    <name type="scientific">Archangium gephyra</name>
    <dbReference type="NCBI Taxonomy" id="48"/>
    <lineage>
        <taxon>Bacteria</taxon>
        <taxon>Pseudomonadati</taxon>
        <taxon>Myxococcota</taxon>
        <taxon>Myxococcia</taxon>
        <taxon>Myxococcales</taxon>
        <taxon>Cystobacterineae</taxon>
        <taxon>Archangiaceae</taxon>
        <taxon>Archangium</taxon>
    </lineage>
</organism>
<sequence length="369" mass="39716">MTSALVALLLTASPSSGTVTLPLSEYQLVEVLPPAPMAGAVTSQRLTGRVTNDSLEVTAHLVVSIIDATKWTKLSLFRLTPGVTLVDSSQVEGALVAVQHGEVVLVSKTAGTWNLELKFSVTGGDGAQHTARFTRGADTMDGVLKLEVDGEFAELQHGAEVRSENGAWNVRWKTVSTRQQQVVAARPPMEPVITAANAQLVSTVEGRARLTVQYALELDREQRLTLKLPEAWVMTRVSLNGSAVVVPEGREVTWKVTPARPGEKTASLELTLERDFGVFHLSGRMGVTLPGASWPTARVESSVHLPAVFEWRRLGGSLEPAEALSWSPPSMPGKQLSFRQHLVAAAGPTLELAYSVDLAGRYFSLRGGR</sequence>